<reference evidence="3 4" key="1">
    <citation type="submission" date="2024-03" db="EMBL/GenBank/DDBJ databases">
        <title>Novel species of the genus Variovorax.</title>
        <authorList>
            <person name="Liu Q."/>
            <person name="Xin Y.-H."/>
        </authorList>
    </citation>
    <scope>NUCLEOTIDE SEQUENCE [LARGE SCALE GENOMIC DNA]</scope>
    <source>
        <strain evidence="3 4">KACC 18899</strain>
    </source>
</reference>
<dbReference type="InterPro" id="IPR000683">
    <property type="entry name" value="Gfo/Idh/MocA-like_OxRdtase_N"/>
</dbReference>
<feature type="domain" description="GFO/IDH/MocA-like oxidoreductase" evidence="2">
    <location>
        <begin position="131"/>
        <end position="266"/>
    </location>
</feature>
<dbReference type="SUPFAM" id="SSF51735">
    <property type="entry name" value="NAD(P)-binding Rossmann-fold domains"/>
    <property type="match status" value="1"/>
</dbReference>
<evidence type="ECO:0000259" key="1">
    <source>
        <dbReference type="Pfam" id="PF01408"/>
    </source>
</evidence>
<protein>
    <submittedName>
        <fullName evidence="3">Gfo/Idh/MocA family oxidoreductase</fullName>
    </submittedName>
</protein>
<proteinExistence type="predicted"/>
<comment type="caution">
    <text evidence="3">The sequence shown here is derived from an EMBL/GenBank/DDBJ whole genome shotgun (WGS) entry which is preliminary data.</text>
</comment>
<evidence type="ECO:0000313" key="4">
    <source>
        <dbReference type="Proteomes" id="UP001365846"/>
    </source>
</evidence>
<dbReference type="Gene3D" id="3.40.50.720">
    <property type="entry name" value="NAD(P)-binding Rossmann-like Domain"/>
    <property type="match status" value="1"/>
</dbReference>
<sequence>MNHRKTPIALFGAGAIGRTHLDRLQRSDRVALAGIADPTEAGRAAAQTAGVPWFADHRALLEAVRPAGAIVATPNATHVSLALDCLAEGVAVLVEKPVADTLADANRLVEAEARHRVPVLVGHHRRHNPVIRRAREIVAGGRLGRIVAVNALATFLKPDSYFETAWRRQPGGGPVLINLIHDIDLLRFLVGEIGSVQAADSHAVRGFEVEDSAAAVLRFDSGAIGTVIVSDAATAPWCWDFCAGESAAYPRQAVQSHFIAGTHGSLSLPDLALWHYKGARGWHEELTREQSVVHPGDPYERQLAHFADLVDGRETDSLCSALDGMRTLAATRAVLDAAARAPRASDTLVLPVNEGRNQS</sequence>
<dbReference type="Gene3D" id="3.30.360.10">
    <property type="entry name" value="Dihydrodipicolinate Reductase, domain 2"/>
    <property type="match status" value="1"/>
</dbReference>
<dbReference type="EMBL" id="JBBKZU010000011">
    <property type="protein sequence ID" value="MEJ8814039.1"/>
    <property type="molecule type" value="Genomic_DNA"/>
</dbReference>
<evidence type="ECO:0000313" key="3">
    <source>
        <dbReference type="EMBL" id="MEJ8814039.1"/>
    </source>
</evidence>
<dbReference type="InterPro" id="IPR036291">
    <property type="entry name" value="NAD(P)-bd_dom_sf"/>
</dbReference>
<evidence type="ECO:0000259" key="2">
    <source>
        <dbReference type="Pfam" id="PF22725"/>
    </source>
</evidence>
<name>A0ABU8VMD8_9BURK</name>
<keyword evidence="4" id="KW-1185">Reference proteome</keyword>
<dbReference type="Pfam" id="PF22725">
    <property type="entry name" value="GFO_IDH_MocA_C3"/>
    <property type="match status" value="1"/>
</dbReference>
<dbReference type="Pfam" id="PF01408">
    <property type="entry name" value="GFO_IDH_MocA"/>
    <property type="match status" value="1"/>
</dbReference>
<dbReference type="Proteomes" id="UP001365846">
    <property type="component" value="Unassembled WGS sequence"/>
</dbReference>
<dbReference type="PANTHER" id="PTHR43377">
    <property type="entry name" value="BILIVERDIN REDUCTASE A"/>
    <property type="match status" value="1"/>
</dbReference>
<dbReference type="InterPro" id="IPR055170">
    <property type="entry name" value="GFO_IDH_MocA-like_dom"/>
</dbReference>
<dbReference type="RefSeq" id="WP_340359270.1">
    <property type="nucleotide sequence ID" value="NZ_JBBKZU010000011.1"/>
</dbReference>
<gene>
    <name evidence="3" type="ORF">WKW77_23345</name>
</gene>
<organism evidence="3 4">
    <name type="scientific">Variovorax ureilyticus</name>
    <dbReference type="NCBI Taxonomy" id="1836198"/>
    <lineage>
        <taxon>Bacteria</taxon>
        <taxon>Pseudomonadati</taxon>
        <taxon>Pseudomonadota</taxon>
        <taxon>Betaproteobacteria</taxon>
        <taxon>Burkholderiales</taxon>
        <taxon>Comamonadaceae</taxon>
        <taxon>Variovorax</taxon>
    </lineage>
</organism>
<dbReference type="SUPFAM" id="SSF55347">
    <property type="entry name" value="Glyceraldehyde-3-phosphate dehydrogenase-like, C-terminal domain"/>
    <property type="match status" value="1"/>
</dbReference>
<accession>A0ABU8VMD8</accession>
<feature type="domain" description="Gfo/Idh/MocA-like oxidoreductase N-terminal" evidence="1">
    <location>
        <begin position="8"/>
        <end position="123"/>
    </location>
</feature>
<dbReference type="PANTHER" id="PTHR43377:SF8">
    <property type="entry name" value="BLR3664 PROTEIN"/>
    <property type="match status" value="1"/>
</dbReference>
<dbReference type="InterPro" id="IPR051450">
    <property type="entry name" value="Gfo/Idh/MocA_Oxidoreductases"/>
</dbReference>